<dbReference type="PATRIC" id="fig|1121439.3.peg.51"/>
<dbReference type="RefSeq" id="WP_020885555.1">
    <property type="nucleotide sequence ID" value="NZ_ATHI01000001.1"/>
</dbReference>
<evidence type="ECO:0000256" key="1">
    <source>
        <dbReference type="SAM" id="Phobius"/>
    </source>
</evidence>
<feature type="transmembrane region" description="Helical" evidence="1">
    <location>
        <begin position="192"/>
        <end position="212"/>
    </location>
</feature>
<dbReference type="AlphaFoldDB" id="S7TH52"/>
<evidence type="ECO:0000313" key="3">
    <source>
        <dbReference type="Proteomes" id="UP000014975"/>
    </source>
</evidence>
<dbReference type="Proteomes" id="UP000014975">
    <property type="component" value="Unassembled WGS sequence"/>
</dbReference>
<name>S7TH52_9BACT</name>
<feature type="transmembrane region" description="Helical" evidence="1">
    <location>
        <begin position="68"/>
        <end position="98"/>
    </location>
</feature>
<reference evidence="2 3" key="1">
    <citation type="journal article" date="2013" name="Genome Announc.">
        <title>Draft genome sequences for three mercury-methylating, sulfate-reducing bacteria.</title>
        <authorList>
            <person name="Brown S.D."/>
            <person name="Hurt R.A.Jr."/>
            <person name="Gilmour C.C."/>
            <person name="Elias D.A."/>
        </authorList>
    </citation>
    <scope>NUCLEOTIDE SEQUENCE [LARGE SCALE GENOMIC DNA]</scope>
    <source>
        <strain evidence="2 3">DSM 16529</strain>
    </source>
</reference>
<proteinExistence type="predicted"/>
<organism evidence="2 3">
    <name type="scientific">Alkalidesulfovibrio alkalitolerans DSM 16529</name>
    <dbReference type="NCBI Taxonomy" id="1121439"/>
    <lineage>
        <taxon>Bacteria</taxon>
        <taxon>Pseudomonadati</taxon>
        <taxon>Thermodesulfobacteriota</taxon>
        <taxon>Desulfovibrionia</taxon>
        <taxon>Desulfovibrionales</taxon>
        <taxon>Desulfovibrionaceae</taxon>
        <taxon>Alkalidesulfovibrio</taxon>
    </lineage>
</organism>
<sequence length="339" mass="35823">MNRSPSSWPVQICGGLAAWLGARLRQTFAAAFSLFKVMIPVIVAVKILQEYDLVEPLARPLEPVMGLVGLPGVFGLAWASAMLTSMYSGLVVFAQLALHEPVTIAQATVLATMMLVAHNLLVESAVARASGTSAAMQLALRLAGALIVGAVLNQIYLAGGWLQEPARIIFTPEAPPATIAAWALGELKNLGLILGIIFTLMVAMGLLELIGATALLNRLLAPVLRLCGIGPAAAPITVVGMTLGLAYGGGLIIQQARSGALSKRDVVFSLTLMGFCHAVIEDTMIMVLAGAHFSGILWGRLIFSLLFTALLVRLTRGLPERVFDRLFWPVGAAKAQARP</sequence>
<keyword evidence="1" id="KW-1133">Transmembrane helix</keyword>
<keyword evidence="1" id="KW-0812">Transmembrane</keyword>
<feature type="transmembrane region" description="Helical" evidence="1">
    <location>
        <begin position="297"/>
        <end position="315"/>
    </location>
</feature>
<dbReference type="eggNOG" id="COG3366">
    <property type="taxonomic scope" value="Bacteria"/>
</dbReference>
<gene>
    <name evidence="2" type="ORF">dsat_1669</name>
</gene>
<dbReference type="EMBL" id="ATHI01000001">
    <property type="protein sequence ID" value="EPR36141.1"/>
    <property type="molecule type" value="Genomic_DNA"/>
</dbReference>
<keyword evidence="3" id="KW-1185">Reference proteome</keyword>
<protein>
    <submittedName>
        <fullName evidence="2">Nucleoside recognition domain-containing protein</fullName>
    </submittedName>
</protein>
<dbReference type="STRING" id="1121439.dsat_1669"/>
<feature type="transmembrane region" description="Helical" evidence="1">
    <location>
        <begin position="104"/>
        <end position="126"/>
    </location>
</feature>
<feature type="transmembrane region" description="Helical" evidence="1">
    <location>
        <begin position="232"/>
        <end position="254"/>
    </location>
</feature>
<feature type="transmembrane region" description="Helical" evidence="1">
    <location>
        <begin position="266"/>
        <end position="291"/>
    </location>
</feature>
<keyword evidence="1" id="KW-0472">Membrane</keyword>
<feature type="transmembrane region" description="Helical" evidence="1">
    <location>
        <begin position="28"/>
        <end position="48"/>
    </location>
</feature>
<accession>S7TH52</accession>
<evidence type="ECO:0000313" key="2">
    <source>
        <dbReference type="EMBL" id="EPR36141.1"/>
    </source>
</evidence>
<comment type="caution">
    <text evidence="2">The sequence shown here is derived from an EMBL/GenBank/DDBJ whole genome shotgun (WGS) entry which is preliminary data.</text>
</comment>